<sequence length="355" mass="41103">MHKWKIILKYDDEVEIKLPEISLSTETWVTVIEQFLMLILIIGRWMLPKGELTRDQLSQLLLVYIGTAADIIEFFDSFKDDKVATHPILVLLTLSICSNNYCCGIDVWGIVLNITLQDAPFLVFRLLLITHFNIISYMNIFFTCKNSLVIVLQLYRLHVVYSENKKNKKKQGDNFKLSNISIISKGDIYRPKHSHKKKESTRPNHHENRSKRRNSVESQSNEDDYYSENETKAKHIRTKTNRKDTGYSTGSSLGSTRKSLHEKSRRIEKGESKCRQSAGDESENQSRRSKRRDKQKLVRSDKHTKGHRKHEEPLSEESASDLTSDAEIQRNLKSSKKKVIKQQSKALSTTDMSSE</sequence>
<keyword evidence="2" id="KW-1185">Reference proteome</keyword>
<comment type="caution">
    <text evidence="1">The sequence shown here is derived from an EMBL/GenBank/DDBJ whole genome shotgun (WGS) entry which is preliminary data.</text>
</comment>
<proteinExistence type="predicted"/>
<organism evidence="1 2">
    <name type="scientific">Holotrichia oblita</name>
    <name type="common">Chafer beetle</name>
    <dbReference type="NCBI Taxonomy" id="644536"/>
    <lineage>
        <taxon>Eukaryota</taxon>
        <taxon>Metazoa</taxon>
        <taxon>Ecdysozoa</taxon>
        <taxon>Arthropoda</taxon>
        <taxon>Hexapoda</taxon>
        <taxon>Insecta</taxon>
        <taxon>Pterygota</taxon>
        <taxon>Neoptera</taxon>
        <taxon>Endopterygota</taxon>
        <taxon>Coleoptera</taxon>
        <taxon>Polyphaga</taxon>
        <taxon>Scarabaeiformia</taxon>
        <taxon>Scarabaeidae</taxon>
        <taxon>Melolonthinae</taxon>
        <taxon>Holotrichia</taxon>
    </lineage>
</organism>
<gene>
    <name evidence="1" type="ORF">MML48_3g00013550</name>
</gene>
<protein>
    <submittedName>
        <fullName evidence="1">Tmem26 protein</fullName>
    </submittedName>
</protein>
<reference evidence="1" key="1">
    <citation type="submission" date="2022-04" db="EMBL/GenBank/DDBJ databases">
        <title>Chromosome-scale genome assembly of Holotrichia oblita Faldermann.</title>
        <authorList>
            <person name="Rongchong L."/>
        </authorList>
    </citation>
    <scope>NUCLEOTIDE SEQUENCE</scope>
    <source>
        <strain evidence="1">81SQS9</strain>
    </source>
</reference>
<dbReference type="Proteomes" id="UP001056778">
    <property type="component" value="Chromosome 3"/>
</dbReference>
<accession>A0ACB9TEE3</accession>
<evidence type="ECO:0000313" key="1">
    <source>
        <dbReference type="EMBL" id="KAI4465153.1"/>
    </source>
</evidence>
<dbReference type="EMBL" id="CM043017">
    <property type="protein sequence ID" value="KAI4465153.1"/>
    <property type="molecule type" value="Genomic_DNA"/>
</dbReference>
<evidence type="ECO:0000313" key="2">
    <source>
        <dbReference type="Proteomes" id="UP001056778"/>
    </source>
</evidence>
<name>A0ACB9TEE3_HOLOL</name>